<dbReference type="AlphaFoldDB" id="A0A0H4PES0"/>
<dbReference type="InterPro" id="IPR006311">
    <property type="entry name" value="TAT_signal"/>
</dbReference>
<dbReference type="GO" id="GO:0000166">
    <property type="term" value="F:nucleotide binding"/>
    <property type="evidence" value="ECO:0007669"/>
    <property type="project" value="InterPro"/>
</dbReference>
<dbReference type="InterPro" id="IPR036291">
    <property type="entry name" value="NAD(P)-bd_dom_sf"/>
</dbReference>
<organism evidence="4 5">
    <name type="scientific">Cyclobacterium amurskyense</name>
    <dbReference type="NCBI Taxonomy" id="320787"/>
    <lineage>
        <taxon>Bacteria</taxon>
        <taxon>Pseudomonadati</taxon>
        <taxon>Bacteroidota</taxon>
        <taxon>Cytophagia</taxon>
        <taxon>Cytophagales</taxon>
        <taxon>Cyclobacteriaceae</taxon>
        <taxon>Cyclobacterium</taxon>
    </lineage>
</organism>
<dbReference type="Pfam" id="PF19051">
    <property type="entry name" value="GFO_IDH_MocA_C2"/>
    <property type="match status" value="1"/>
</dbReference>
<keyword evidence="1" id="KW-0472">Membrane</keyword>
<keyword evidence="5" id="KW-1185">Reference proteome</keyword>
<keyword evidence="1" id="KW-1133">Transmembrane helix</keyword>
<dbReference type="RefSeq" id="WP_048643117.1">
    <property type="nucleotide sequence ID" value="NZ_CAXBGM010000025.1"/>
</dbReference>
<dbReference type="SUPFAM" id="SSF55347">
    <property type="entry name" value="Glyceraldehyde-3-phosphate dehydrogenase-like, C-terminal domain"/>
    <property type="match status" value="1"/>
</dbReference>
<dbReference type="Gene3D" id="3.40.50.720">
    <property type="entry name" value="NAD(P)-binding Rossmann-like Domain"/>
    <property type="match status" value="1"/>
</dbReference>
<feature type="domain" description="Gfo/Idh/MocA-like oxidoreductase bacterial type C-terminal" evidence="3">
    <location>
        <begin position="191"/>
        <end position="281"/>
    </location>
</feature>
<keyword evidence="1" id="KW-0812">Transmembrane</keyword>
<evidence type="ECO:0000259" key="3">
    <source>
        <dbReference type="Pfam" id="PF19051"/>
    </source>
</evidence>
<dbReference type="SUPFAM" id="SSF51735">
    <property type="entry name" value="NAD(P)-binding Rossmann-fold domains"/>
    <property type="match status" value="1"/>
</dbReference>
<gene>
    <name evidence="4" type="ORF">CA2015_3572</name>
</gene>
<evidence type="ECO:0000256" key="1">
    <source>
        <dbReference type="SAM" id="Phobius"/>
    </source>
</evidence>
<dbReference type="EMBL" id="CP012040">
    <property type="protein sequence ID" value="AKP52951.1"/>
    <property type="molecule type" value="Genomic_DNA"/>
</dbReference>
<dbReference type="Gene3D" id="3.30.360.10">
    <property type="entry name" value="Dihydrodipicolinate Reductase, domain 2"/>
    <property type="match status" value="1"/>
</dbReference>
<dbReference type="PANTHER" id="PTHR43818:SF10">
    <property type="entry name" value="NADH-DEPENDENT DEHYDROGENASE-RELATED"/>
    <property type="match status" value="1"/>
</dbReference>
<dbReference type="STRING" id="320787.CA2015_3572"/>
<accession>A0A0H4PES0</accession>
<dbReference type="KEGG" id="camu:CA2015_3572"/>
<feature type="transmembrane region" description="Helical" evidence="1">
    <location>
        <begin position="12"/>
        <end position="33"/>
    </location>
</feature>
<dbReference type="InterPro" id="IPR000683">
    <property type="entry name" value="Gfo/Idh/MocA-like_OxRdtase_N"/>
</dbReference>
<name>A0A0H4PES0_9BACT</name>
<dbReference type="PATRIC" id="fig|320787.5.peg.3913"/>
<protein>
    <submittedName>
        <fullName evidence="4">Oxidoreductase</fullName>
    </submittedName>
</protein>
<evidence type="ECO:0000259" key="2">
    <source>
        <dbReference type="Pfam" id="PF01408"/>
    </source>
</evidence>
<evidence type="ECO:0000313" key="4">
    <source>
        <dbReference type="EMBL" id="AKP52951.1"/>
    </source>
</evidence>
<feature type="domain" description="Gfo/Idh/MocA-like oxidoreductase N-terminal" evidence="2">
    <location>
        <begin position="41"/>
        <end position="158"/>
    </location>
</feature>
<dbReference type="Proteomes" id="UP000036520">
    <property type="component" value="Chromosome"/>
</dbReference>
<dbReference type="PANTHER" id="PTHR43818">
    <property type="entry name" value="BCDNA.GH03377"/>
    <property type="match status" value="1"/>
</dbReference>
<dbReference type="InterPro" id="IPR050463">
    <property type="entry name" value="Gfo/Idh/MocA_oxidrdct_glycsds"/>
</dbReference>
<dbReference type="OrthoDB" id="9763611at2"/>
<reference evidence="4 5" key="1">
    <citation type="submission" date="2015-07" db="EMBL/GenBank/DDBJ databases">
        <authorList>
            <person name="Kim K.M."/>
        </authorList>
    </citation>
    <scope>NUCLEOTIDE SEQUENCE [LARGE SCALE GENOMIC DNA]</scope>
    <source>
        <strain evidence="4 5">KCTC 12363</strain>
    </source>
</reference>
<dbReference type="Pfam" id="PF01408">
    <property type="entry name" value="GFO_IDH_MocA"/>
    <property type="match status" value="1"/>
</dbReference>
<evidence type="ECO:0000313" key="5">
    <source>
        <dbReference type="Proteomes" id="UP000036520"/>
    </source>
</evidence>
<sequence length="453" mass="51341">MKKDNNSSRRKFLLNTAAIALAQPLLFNVPVFAKTNRKKLRHACIGVGGMGGHDLSRFNAHPDVEIVAICDIDENHLAKAAEILPNAKRFTDWRELFAQEADNFDSVNVSVPDHNHFPIAYTAISKGKHVYCQKPMCHDVSEIRDLTEAAKKAGIISQLGTQHASGKGDRTAVQWIKEGHIGKVKQVYLCSNRPGATEAYRFEGPRPKKGEKVPDHVHWDQFIGTAPMRPYASKIYHPAKWRAWQDFGTGWSGDIGCHILDAVWKGMDLKAPISVIAKVQESWKNSPERNVDTWPQSNHITWVFPGNEMTAENELKVEWFDGEFYPPEEVRALFSLENYPAESAMLIGTEGALLIPHTKMPVLLPEDKFKHVKNPVLEDRDHYHYFADSCLKNVKTESDFSISGPMSETVILGTVAIREPDIFLDWDAKKMRVRNVKKANQHLSRKYRKGWKV</sequence>
<dbReference type="InterPro" id="IPR043906">
    <property type="entry name" value="Gfo/Idh/MocA_OxRdtase_bact_C"/>
</dbReference>
<dbReference type="PROSITE" id="PS51318">
    <property type="entry name" value="TAT"/>
    <property type="match status" value="1"/>
</dbReference>
<proteinExistence type="predicted"/>